<dbReference type="SUPFAM" id="SSF47413">
    <property type="entry name" value="lambda repressor-like DNA-binding domains"/>
    <property type="match status" value="1"/>
</dbReference>
<dbReference type="Proteomes" id="UP000006346">
    <property type="component" value="Chromosome"/>
</dbReference>
<dbReference type="STRING" id="768706.Desor_1235"/>
<keyword evidence="4" id="KW-1185">Reference proteome</keyword>
<dbReference type="CDD" id="cd02209">
    <property type="entry name" value="cupin_XRE_C"/>
    <property type="match status" value="1"/>
</dbReference>
<dbReference type="Pfam" id="PF07883">
    <property type="entry name" value="Cupin_2"/>
    <property type="match status" value="1"/>
</dbReference>
<dbReference type="CDD" id="cd00093">
    <property type="entry name" value="HTH_XRE"/>
    <property type="match status" value="1"/>
</dbReference>
<dbReference type="OrthoDB" id="9814553at2"/>
<dbReference type="PROSITE" id="PS50943">
    <property type="entry name" value="HTH_CROC1"/>
    <property type="match status" value="1"/>
</dbReference>
<protein>
    <submittedName>
        <fullName evidence="3">Putative transcriptional regulator</fullName>
    </submittedName>
</protein>
<dbReference type="GO" id="GO:0003677">
    <property type="term" value="F:DNA binding"/>
    <property type="evidence" value="ECO:0007669"/>
    <property type="project" value="UniProtKB-KW"/>
</dbReference>
<dbReference type="eggNOG" id="COG1917">
    <property type="taxonomic scope" value="Bacteria"/>
</dbReference>
<dbReference type="KEGG" id="dor:Desor_1235"/>
<dbReference type="Gene3D" id="2.60.120.10">
    <property type="entry name" value="Jelly Rolls"/>
    <property type="match status" value="1"/>
</dbReference>
<dbReference type="InterPro" id="IPR011051">
    <property type="entry name" value="RmlC_Cupin_sf"/>
</dbReference>
<dbReference type="PANTHER" id="PTHR46797:SF1">
    <property type="entry name" value="METHYLPHOSPHONATE SYNTHASE"/>
    <property type="match status" value="1"/>
</dbReference>
<feature type="domain" description="HTH cro/C1-type" evidence="2">
    <location>
        <begin position="10"/>
        <end position="64"/>
    </location>
</feature>
<dbReference type="InterPro" id="IPR050807">
    <property type="entry name" value="TransReg_Diox_bact_type"/>
</dbReference>
<evidence type="ECO:0000259" key="2">
    <source>
        <dbReference type="PROSITE" id="PS50943"/>
    </source>
</evidence>
<dbReference type="Gene3D" id="1.10.260.40">
    <property type="entry name" value="lambda repressor-like DNA-binding domains"/>
    <property type="match status" value="1"/>
</dbReference>
<dbReference type="RefSeq" id="WP_014183720.1">
    <property type="nucleotide sequence ID" value="NC_016584.1"/>
</dbReference>
<dbReference type="GO" id="GO:0003700">
    <property type="term" value="F:DNA-binding transcription factor activity"/>
    <property type="evidence" value="ECO:0007669"/>
    <property type="project" value="TreeGrafter"/>
</dbReference>
<dbReference type="GO" id="GO:0005829">
    <property type="term" value="C:cytosol"/>
    <property type="evidence" value="ECO:0007669"/>
    <property type="project" value="TreeGrafter"/>
</dbReference>
<evidence type="ECO:0000313" key="3">
    <source>
        <dbReference type="EMBL" id="AET66899.1"/>
    </source>
</evidence>
<dbReference type="SMART" id="SM00530">
    <property type="entry name" value="HTH_XRE"/>
    <property type="match status" value="1"/>
</dbReference>
<reference evidence="4" key="1">
    <citation type="submission" date="2011-11" db="EMBL/GenBank/DDBJ databases">
        <title>Complete sequence of Desulfosporosinus orientis DSM 765.</title>
        <authorList>
            <person name="Lucas S."/>
            <person name="Han J."/>
            <person name="Lapidus A."/>
            <person name="Cheng J.-F."/>
            <person name="Goodwin L."/>
            <person name="Pitluck S."/>
            <person name="Peters L."/>
            <person name="Ovchinnikova G."/>
            <person name="Teshima H."/>
            <person name="Detter J.C."/>
            <person name="Han C."/>
            <person name="Tapia R."/>
            <person name="Land M."/>
            <person name="Hauser L."/>
            <person name="Kyrpides N."/>
            <person name="Ivanova N."/>
            <person name="Pagani I."/>
            <person name="Pester M."/>
            <person name="Spring S."/>
            <person name="Ollivier B."/>
            <person name="Rattei T."/>
            <person name="Klenk H.-P."/>
            <person name="Wagner M."/>
            <person name="Loy A."/>
            <person name="Woyke T."/>
        </authorList>
    </citation>
    <scope>NUCLEOTIDE SEQUENCE [LARGE SCALE GENOMIC DNA]</scope>
    <source>
        <strain evidence="4">ATCC 19365 / DSM 765 / NCIMB 8382 / VKM B-1628</strain>
    </source>
</reference>
<dbReference type="InterPro" id="IPR014710">
    <property type="entry name" value="RmlC-like_jellyroll"/>
</dbReference>
<evidence type="ECO:0000313" key="4">
    <source>
        <dbReference type="Proteomes" id="UP000006346"/>
    </source>
</evidence>
<dbReference type="EMBL" id="CP003108">
    <property type="protein sequence ID" value="AET66899.1"/>
    <property type="molecule type" value="Genomic_DNA"/>
</dbReference>
<name>G7WEK8_DESOD</name>
<accession>G7WEK8</accession>
<dbReference type="Pfam" id="PF01381">
    <property type="entry name" value="HTH_3"/>
    <property type="match status" value="1"/>
</dbReference>
<keyword evidence="1" id="KW-0238">DNA-binding</keyword>
<dbReference type="InterPro" id="IPR010982">
    <property type="entry name" value="Lambda_DNA-bd_dom_sf"/>
</dbReference>
<sequence>MEDLIISKQLKQVRQDKHLTLDDLAKRTGFTKSLLSKIENNKVSPPLSTLMRITRALDVSLSELFRAAEARHIEIVRGNVKKQRPQNIVEGQMMETLVQGFPGQKFEPILVTIDSQESKDIKMYDHPGQEFIYVISGTMKYAYGNEEYIVEAGDSLYFHADVPHGALPLPGEIVTYLSILSL</sequence>
<dbReference type="InterPro" id="IPR001387">
    <property type="entry name" value="Cro/C1-type_HTH"/>
</dbReference>
<organism evidence="3 4">
    <name type="scientific">Desulfosporosinus orientis (strain ATCC 19365 / DSM 765 / NCIMB 8382 / VKM B-1628 / Singapore I)</name>
    <name type="common">Desulfotomaculum orientis</name>
    <dbReference type="NCBI Taxonomy" id="768706"/>
    <lineage>
        <taxon>Bacteria</taxon>
        <taxon>Bacillati</taxon>
        <taxon>Bacillota</taxon>
        <taxon>Clostridia</taxon>
        <taxon>Eubacteriales</taxon>
        <taxon>Desulfitobacteriaceae</taxon>
        <taxon>Desulfosporosinus</taxon>
    </lineage>
</organism>
<evidence type="ECO:0000256" key="1">
    <source>
        <dbReference type="ARBA" id="ARBA00023125"/>
    </source>
</evidence>
<proteinExistence type="predicted"/>
<dbReference type="PATRIC" id="fig|768706.3.peg.1216"/>
<dbReference type="AlphaFoldDB" id="G7WEK8"/>
<dbReference type="InterPro" id="IPR013096">
    <property type="entry name" value="Cupin_2"/>
</dbReference>
<dbReference type="SUPFAM" id="SSF51182">
    <property type="entry name" value="RmlC-like cupins"/>
    <property type="match status" value="1"/>
</dbReference>
<reference evidence="3 4" key="2">
    <citation type="journal article" date="2012" name="J. Bacteriol.">
        <title>Complete genome sequences of Desulfosporosinus orientis DSM765T, Desulfosporosinus youngiae DSM17734T, Desulfosporosinus meridiei DSM13257T, and Desulfosporosinus acidiphilus DSM22704T.</title>
        <authorList>
            <person name="Pester M."/>
            <person name="Brambilla E."/>
            <person name="Alazard D."/>
            <person name="Rattei T."/>
            <person name="Weinmaier T."/>
            <person name="Han J."/>
            <person name="Lucas S."/>
            <person name="Lapidus A."/>
            <person name="Cheng J.F."/>
            <person name="Goodwin L."/>
            <person name="Pitluck S."/>
            <person name="Peters L."/>
            <person name="Ovchinnikova G."/>
            <person name="Teshima H."/>
            <person name="Detter J.C."/>
            <person name="Han C.S."/>
            <person name="Tapia R."/>
            <person name="Land M.L."/>
            <person name="Hauser L."/>
            <person name="Kyrpides N.C."/>
            <person name="Ivanova N.N."/>
            <person name="Pagani I."/>
            <person name="Huntmann M."/>
            <person name="Wei C.L."/>
            <person name="Davenport K.W."/>
            <person name="Daligault H."/>
            <person name="Chain P.S."/>
            <person name="Chen A."/>
            <person name="Mavromatis K."/>
            <person name="Markowitz V."/>
            <person name="Szeto E."/>
            <person name="Mikhailova N."/>
            <person name="Pati A."/>
            <person name="Wagner M."/>
            <person name="Woyke T."/>
            <person name="Ollivier B."/>
            <person name="Klenk H.P."/>
            <person name="Spring S."/>
            <person name="Loy A."/>
        </authorList>
    </citation>
    <scope>NUCLEOTIDE SEQUENCE [LARGE SCALE GENOMIC DNA]</scope>
    <source>
        <strain evidence="4">ATCC 19365 / DSM 765 / NCIMB 8382 / VKM B-1628</strain>
    </source>
</reference>
<dbReference type="PANTHER" id="PTHR46797">
    <property type="entry name" value="HTH-TYPE TRANSCRIPTIONAL REGULATOR"/>
    <property type="match status" value="1"/>
</dbReference>
<dbReference type="eggNOG" id="COG1396">
    <property type="taxonomic scope" value="Bacteria"/>
</dbReference>
<gene>
    <name evidence="3" type="ordered locus">Desor_1235</name>
</gene>
<dbReference type="HOGENOM" id="CLU_085376_3_2_9"/>